<evidence type="ECO:0000256" key="1">
    <source>
        <dbReference type="ARBA" id="ARBA00005187"/>
    </source>
</evidence>
<dbReference type="Proteomes" id="UP000076321">
    <property type="component" value="Unassembled WGS sequence"/>
</dbReference>
<dbReference type="CDD" id="cd01991">
    <property type="entry name" value="Asn_synthase_B_C"/>
    <property type="match status" value="1"/>
</dbReference>
<evidence type="ECO:0000256" key="8">
    <source>
        <dbReference type="PIRSR" id="PIRSR001589-3"/>
    </source>
</evidence>
<evidence type="ECO:0000313" key="11">
    <source>
        <dbReference type="EMBL" id="KZB85908.1"/>
    </source>
</evidence>
<dbReference type="InterPro" id="IPR001962">
    <property type="entry name" value="Asn_synthase"/>
</dbReference>
<gene>
    <name evidence="12" type="ORF">ATP06_0237695</name>
    <name evidence="11" type="ORF">AVL48_27215</name>
</gene>
<keyword evidence="4" id="KW-0547">Nucleotide-binding</keyword>
<feature type="domain" description="Glutamine amidotransferase type-2" evidence="10">
    <location>
        <begin position="100"/>
        <end position="167"/>
    </location>
</feature>
<reference evidence="11 13" key="1">
    <citation type="submission" date="2015-12" db="EMBL/GenBank/DDBJ databases">
        <title>Amycolatopsis regifaucium genome sequencing and assembly.</title>
        <authorList>
            <person name="Mayilraj S."/>
        </authorList>
    </citation>
    <scope>NUCLEOTIDE SEQUENCE [LARGE SCALE GENOMIC DNA]</scope>
    <source>
        <strain evidence="11 13">GY080</strain>
    </source>
</reference>
<dbReference type="PIRSF" id="PIRSF001589">
    <property type="entry name" value="Asn_synthetase_glu-h"/>
    <property type="match status" value="1"/>
</dbReference>
<dbReference type="InterPro" id="IPR006426">
    <property type="entry name" value="Asn_synth_AEB"/>
</dbReference>
<evidence type="ECO:0000313" key="14">
    <source>
        <dbReference type="Proteomes" id="UP000186883"/>
    </source>
</evidence>
<evidence type="ECO:0000256" key="6">
    <source>
        <dbReference type="ARBA" id="ARBA00022888"/>
    </source>
</evidence>
<dbReference type="AlphaFoldDB" id="A0A154MNN1"/>
<dbReference type="InterPro" id="IPR017932">
    <property type="entry name" value="GATase_2_dom"/>
</dbReference>
<dbReference type="GO" id="GO:0005829">
    <property type="term" value="C:cytosol"/>
    <property type="evidence" value="ECO:0007669"/>
    <property type="project" value="TreeGrafter"/>
</dbReference>
<name>A0A154MNN1_9PSEU</name>
<dbReference type="Gene3D" id="3.60.20.10">
    <property type="entry name" value="Glutamine Phosphoribosylpyrophosphate, subunit 1, domain 1"/>
    <property type="match status" value="1"/>
</dbReference>
<dbReference type="GO" id="GO:0005524">
    <property type="term" value="F:ATP binding"/>
    <property type="evidence" value="ECO:0007669"/>
    <property type="project" value="UniProtKB-KW"/>
</dbReference>
<dbReference type="InterPro" id="IPR029055">
    <property type="entry name" value="Ntn_hydrolases_N"/>
</dbReference>
<comment type="catalytic activity">
    <reaction evidence="7">
        <text>L-aspartate + L-glutamine + ATP + H2O = L-asparagine + L-glutamate + AMP + diphosphate + H(+)</text>
        <dbReference type="Rhea" id="RHEA:12228"/>
        <dbReference type="ChEBI" id="CHEBI:15377"/>
        <dbReference type="ChEBI" id="CHEBI:15378"/>
        <dbReference type="ChEBI" id="CHEBI:29985"/>
        <dbReference type="ChEBI" id="CHEBI:29991"/>
        <dbReference type="ChEBI" id="CHEBI:30616"/>
        <dbReference type="ChEBI" id="CHEBI:33019"/>
        <dbReference type="ChEBI" id="CHEBI:58048"/>
        <dbReference type="ChEBI" id="CHEBI:58359"/>
        <dbReference type="ChEBI" id="CHEBI:456215"/>
        <dbReference type="EC" id="6.3.5.4"/>
    </reaction>
</comment>
<dbReference type="Proteomes" id="UP000186883">
    <property type="component" value="Unassembled WGS sequence"/>
</dbReference>
<dbReference type="GO" id="GO:0004066">
    <property type="term" value="F:asparagine synthase (glutamine-hydrolyzing) activity"/>
    <property type="evidence" value="ECO:0007669"/>
    <property type="project" value="UniProtKB-EC"/>
</dbReference>
<dbReference type="PANTHER" id="PTHR43284:SF1">
    <property type="entry name" value="ASPARAGINE SYNTHETASE"/>
    <property type="match status" value="1"/>
</dbReference>
<reference evidence="12 14" key="2">
    <citation type="submission" date="2016-11" db="EMBL/GenBank/DDBJ databases">
        <title>Genome sequencing of Amycolatopsis regifaucium.</title>
        <authorList>
            <person name="Mayilraj S."/>
            <person name="Kaur N."/>
        </authorList>
    </citation>
    <scope>NUCLEOTIDE SEQUENCE [LARGE SCALE GENOMIC DNA]</scope>
    <source>
        <strain evidence="12 14">GY080</strain>
    </source>
</reference>
<dbReference type="InterPro" id="IPR051786">
    <property type="entry name" value="ASN_synthetase/amidase"/>
</dbReference>
<keyword evidence="6" id="KW-0028">Amino-acid biosynthesis</keyword>
<dbReference type="InterPro" id="IPR014729">
    <property type="entry name" value="Rossmann-like_a/b/a_fold"/>
</dbReference>
<protein>
    <recommendedName>
        <fullName evidence="3">asparagine synthase (glutamine-hydrolyzing)</fullName>
        <ecNumber evidence="3">6.3.5.4</ecNumber>
    </recommendedName>
</protein>
<dbReference type="Gene3D" id="3.40.50.620">
    <property type="entry name" value="HUPs"/>
    <property type="match status" value="1"/>
</dbReference>
<dbReference type="GO" id="GO:0006529">
    <property type="term" value="P:asparagine biosynthetic process"/>
    <property type="evidence" value="ECO:0007669"/>
    <property type="project" value="UniProtKB-KW"/>
</dbReference>
<dbReference type="Pfam" id="PF00733">
    <property type="entry name" value="Asn_synthase"/>
    <property type="match status" value="1"/>
</dbReference>
<evidence type="ECO:0000256" key="2">
    <source>
        <dbReference type="ARBA" id="ARBA00005752"/>
    </source>
</evidence>
<accession>A0A154MNN1</accession>
<evidence type="ECO:0000256" key="3">
    <source>
        <dbReference type="ARBA" id="ARBA00012737"/>
    </source>
</evidence>
<feature type="site" description="Important for beta-aspartyl-AMP intermediate formation" evidence="8">
    <location>
        <position position="375"/>
    </location>
</feature>
<evidence type="ECO:0000256" key="4">
    <source>
        <dbReference type="ARBA" id="ARBA00022741"/>
    </source>
</evidence>
<comment type="similarity">
    <text evidence="2">Belongs to the asparagine synthetase family.</text>
</comment>
<dbReference type="PANTHER" id="PTHR43284">
    <property type="entry name" value="ASPARAGINE SYNTHETASE (GLUTAMINE-HYDROLYZING)"/>
    <property type="match status" value="1"/>
</dbReference>
<evidence type="ECO:0000259" key="9">
    <source>
        <dbReference type="Pfam" id="PF00733"/>
    </source>
</evidence>
<dbReference type="SUPFAM" id="SSF52402">
    <property type="entry name" value="Adenine nucleotide alpha hydrolases-like"/>
    <property type="match status" value="1"/>
</dbReference>
<comment type="pathway">
    <text evidence="1">Amino-acid biosynthesis; L-asparagine biosynthesis; L-asparagine from L-aspartate (L-Gln route): step 1/1.</text>
</comment>
<dbReference type="EMBL" id="LQCI01000009">
    <property type="protein sequence ID" value="KZB85908.1"/>
    <property type="molecule type" value="Genomic_DNA"/>
</dbReference>
<keyword evidence="5" id="KW-0067">ATP-binding</keyword>
<organism evidence="11 13">
    <name type="scientific">Amycolatopsis regifaucium</name>
    <dbReference type="NCBI Taxonomy" id="546365"/>
    <lineage>
        <taxon>Bacteria</taxon>
        <taxon>Bacillati</taxon>
        <taxon>Actinomycetota</taxon>
        <taxon>Actinomycetes</taxon>
        <taxon>Pseudonocardiales</taxon>
        <taxon>Pseudonocardiaceae</taxon>
        <taxon>Amycolatopsis</taxon>
    </lineage>
</organism>
<dbReference type="EMBL" id="LOBU02000042">
    <property type="protein sequence ID" value="OKA03143.1"/>
    <property type="molecule type" value="Genomic_DNA"/>
</dbReference>
<feature type="domain" description="Asparagine synthetase" evidence="9">
    <location>
        <begin position="240"/>
        <end position="596"/>
    </location>
</feature>
<proteinExistence type="inferred from homology"/>
<dbReference type="Pfam" id="PF13537">
    <property type="entry name" value="GATase_7"/>
    <property type="match status" value="1"/>
</dbReference>
<keyword evidence="6" id="KW-0061">Asparagine biosynthesis</keyword>
<evidence type="ECO:0000256" key="5">
    <source>
        <dbReference type="ARBA" id="ARBA00022840"/>
    </source>
</evidence>
<sequence>MARAAPTAEGPTMTELVGYVCFTAVVERAVALRMLAARPGPRPSDDRFWAGPHAVIGVRGHAAEPDSSRALASGRPARAGLVAALLGRCSAGPGTASFDDDAGLVLDACVRGADDLPGSLDGDYALAVWDDHREHLTLVRDALGTRPLYYYRTPDGVVFASSLDAVLNHPAVPARLTTDGVRQMLAGIAVPGDTPYAGVREVRAGHALRFSRDGDQERRHWRLDGSAGHPDDLATTVGQTRELLAQAVRRRTNGGTVASLLSGGLDSSTLAALYAQQARAAIATFAVDYPGYETGYQPHIARPAPDSPYVRDMAAHIGSRHTDVILEAAALTATDLWDTLVDLLEAPTILADVEPSMYSLYRRVRQAADAVLGGEGADELFGGFPWFHHPQWALAEDFPWTPTTDMVVQPLFGRAFTELDVPGFRAEQYRTAADEFVGDRRDTRPDTRMRLVVQLFLTRFLPEQLERAHRFGAAIGLDIRTPFCDRALVEYVFAAPWSMQTFDGREKSLLRAAAGDLLPGSVRERRKSGYPLTRDAGYDRALRTAVGKLHTDPDAPVRPLVDEDLVQALHADPMGPDAPRLSRNEMELALRLNAWLTKRNLRLPG</sequence>
<dbReference type="EC" id="6.3.5.4" evidence="3"/>
<keyword evidence="14" id="KW-1185">Reference proteome</keyword>
<evidence type="ECO:0000256" key="7">
    <source>
        <dbReference type="ARBA" id="ARBA00048741"/>
    </source>
</evidence>
<evidence type="ECO:0000259" key="10">
    <source>
        <dbReference type="Pfam" id="PF13537"/>
    </source>
</evidence>
<comment type="caution">
    <text evidence="11">The sequence shown here is derived from an EMBL/GenBank/DDBJ whole genome shotgun (WGS) entry which is preliminary data.</text>
</comment>
<evidence type="ECO:0000313" key="13">
    <source>
        <dbReference type="Proteomes" id="UP000076321"/>
    </source>
</evidence>
<evidence type="ECO:0000313" key="12">
    <source>
        <dbReference type="EMBL" id="OKA03143.1"/>
    </source>
</evidence>
<dbReference type="SUPFAM" id="SSF56235">
    <property type="entry name" value="N-terminal nucleophile aminohydrolases (Ntn hydrolases)"/>
    <property type="match status" value="1"/>
</dbReference>